<sequence>MSYSAFQVFGSQHLITLLICLIAIIGIP</sequence>
<keyword evidence="1" id="KW-1133">Transmembrane helix</keyword>
<keyword evidence="1" id="KW-0812">Transmembrane</keyword>
<gene>
    <name evidence="2" type="ORF">METZ01_LOCUS305710</name>
</gene>
<evidence type="ECO:0000256" key="1">
    <source>
        <dbReference type="SAM" id="Phobius"/>
    </source>
</evidence>
<dbReference type="AlphaFoldDB" id="A0A382MVR0"/>
<feature type="transmembrane region" description="Helical" evidence="1">
    <location>
        <begin position="6"/>
        <end position="27"/>
    </location>
</feature>
<organism evidence="2">
    <name type="scientific">marine metagenome</name>
    <dbReference type="NCBI Taxonomy" id="408172"/>
    <lineage>
        <taxon>unclassified sequences</taxon>
        <taxon>metagenomes</taxon>
        <taxon>ecological metagenomes</taxon>
    </lineage>
</organism>
<proteinExistence type="predicted"/>
<protein>
    <submittedName>
        <fullName evidence="2">Uncharacterized protein</fullName>
    </submittedName>
</protein>
<evidence type="ECO:0000313" key="2">
    <source>
        <dbReference type="EMBL" id="SVC52856.1"/>
    </source>
</evidence>
<accession>A0A382MVR0</accession>
<name>A0A382MVR0_9ZZZZ</name>
<reference evidence="2" key="1">
    <citation type="submission" date="2018-05" db="EMBL/GenBank/DDBJ databases">
        <authorList>
            <person name="Lanie J.A."/>
            <person name="Ng W.-L."/>
            <person name="Kazmierczak K.M."/>
            <person name="Andrzejewski T.M."/>
            <person name="Davidsen T.M."/>
            <person name="Wayne K.J."/>
            <person name="Tettelin H."/>
            <person name="Glass J.I."/>
            <person name="Rusch D."/>
            <person name="Podicherti R."/>
            <person name="Tsui H.-C.T."/>
            <person name="Winkler M.E."/>
        </authorList>
    </citation>
    <scope>NUCLEOTIDE SEQUENCE</scope>
</reference>
<dbReference type="EMBL" id="UINC01096183">
    <property type="protein sequence ID" value="SVC52856.1"/>
    <property type="molecule type" value="Genomic_DNA"/>
</dbReference>
<keyword evidence="1" id="KW-0472">Membrane</keyword>
<feature type="non-terminal residue" evidence="2">
    <location>
        <position position="28"/>
    </location>
</feature>